<dbReference type="InterPro" id="IPR000866">
    <property type="entry name" value="AhpC/TSA"/>
</dbReference>
<accession>A0ABR6PHC5</accession>
<organism evidence="7 8">
    <name type="scientific">Mucilaginibacter lappiensis</name>
    <dbReference type="NCBI Taxonomy" id="354630"/>
    <lineage>
        <taxon>Bacteria</taxon>
        <taxon>Pseudomonadati</taxon>
        <taxon>Bacteroidota</taxon>
        <taxon>Sphingobacteriia</taxon>
        <taxon>Sphingobacteriales</taxon>
        <taxon>Sphingobacteriaceae</taxon>
        <taxon>Mucilaginibacter</taxon>
    </lineage>
</organism>
<name>A0ABR6PHC5_9SPHI</name>
<evidence type="ECO:0000256" key="2">
    <source>
        <dbReference type="ARBA" id="ARBA00022748"/>
    </source>
</evidence>
<evidence type="ECO:0000256" key="1">
    <source>
        <dbReference type="ARBA" id="ARBA00004196"/>
    </source>
</evidence>
<reference evidence="7 8" key="1">
    <citation type="submission" date="2020-08" db="EMBL/GenBank/DDBJ databases">
        <title>Genomic Encyclopedia of Type Strains, Phase IV (KMG-V): Genome sequencing to study the core and pangenomes of soil and plant-associated prokaryotes.</title>
        <authorList>
            <person name="Whitman W."/>
        </authorList>
    </citation>
    <scope>NUCLEOTIDE SEQUENCE [LARGE SCALE GENOMIC DNA]</scope>
    <source>
        <strain evidence="7 8">ANJLi2</strain>
    </source>
</reference>
<dbReference type="InterPro" id="IPR017937">
    <property type="entry name" value="Thioredoxin_CS"/>
</dbReference>
<comment type="subcellular location">
    <subcellularLocation>
        <location evidence="1">Cell envelope</location>
    </subcellularLocation>
</comment>
<dbReference type="PANTHER" id="PTHR42852">
    <property type="entry name" value="THIOL:DISULFIDE INTERCHANGE PROTEIN DSBE"/>
    <property type="match status" value="1"/>
</dbReference>
<feature type="domain" description="Thioredoxin" evidence="6">
    <location>
        <begin position="243"/>
        <end position="384"/>
    </location>
</feature>
<evidence type="ECO:0000259" key="6">
    <source>
        <dbReference type="PROSITE" id="PS51352"/>
    </source>
</evidence>
<proteinExistence type="predicted"/>
<dbReference type="Proteomes" id="UP000541583">
    <property type="component" value="Unassembled WGS sequence"/>
</dbReference>
<dbReference type="InterPro" id="IPR013766">
    <property type="entry name" value="Thioredoxin_domain"/>
</dbReference>
<keyword evidence="8" id="KW-1185">Reference proteome</keyword>
<dbReference type="PROSITE" id="PS00194">
    <property type="entry name" value="THIOREDOXIN_1"/>
    <property type="match status" value="1"/>
</dbReference>
<evidence type="ECO:0000313" key="7">
    <source>
        <dbReference type="EMBL" id="MBB6107611.1"/>
    </source>
</evidence>
<dbReference type="Gene3D" id="3.40.30.10">
    <property type="entry name" value="Glutaredoxin"/>
    <property type="match status" value="1"/>
</dbReference>
<dbReference type="PROSITE" id="PS51352">
    <property type="entry name" value="THIOREDOXIN_2"/>
    <property type="match status" value="1"/>
</dbReference>
<protein>
    <submittedName>
        <fullName evidence="7">Peroxiredoxin</fullName>
    </submittedName>
</protein>
<sequence length="384" mass="43329">MKKIVLAILFVSVSKLVIAQTATEKQLVIFKGITDTAYNGKQLVLYNKTTGDHDSVTVANGGFELSVPYKEPTRYMFYSKYELKKKGGYSPYGILISKPGTIHLKADMETLANSVITDAPENELLSEFMKGGLPLRQQIQDKLKEKFGADVMEHLNQKDPKFPEIYQYYNELNEAGNKSEAERLGSFIKQHPDAFVSVYLLNTMIAVVPAEKAQFYYNELGPSYKTTSYNQSILKAIEAKKVTAIGKMAPDFEQPDTSGKMVKLSDFKGKYVLLDFWASWCGPCREENPNVVKAYALYKDKGFTVLGVSLDQPGGKAAWLNAIHHDQLTWTQVSDLKFWNNEVAKLYGIRAIPQNFLLDKEGKIIAVNIKGDELDKKLQEIFRR</sequence>
<gene>
    <name evidence="7" type="ORF">HDF23_000341</name>
</gene>
<dbReference type="InterPro" id="IPR050553">
    <property type="entry name" value="Thioredoxin_ResA/DsbE_sf"/>
</dbReference>
<dbReference type="EMBL" id="JACHCB010000001">
    <property type="protein sequence ID" value="MBB6107611.1"/>
    <property type="molecule type" value="Genomic_DNA"/>
</dbReference>
<keyword evidence="3" id="KW-1015">Disulfide bond</keyword>
<keyword evidence="4" id="KW-0676">Redox-active center</keyword>
<dbReference type="SUPFAM" id="SSF52833">
    <property type="entry name" value="Thioredoxin-like"/>
    <property type="match status" value="1"/>
</dbReference>
<comment type="caution">
    <text evidence="7">The sequence shown here is derived from an EMBL/GenBank/DDBJ whole genome shotgun (WGS) entry which is preliminary data.</text>
</comment>
<dbReference type="RefSeq" id="WP_076370627.1">
    <property type="nucleotide sequence ID" value="NZ_FTMG01000001.1"/>
</dbReference>
<keyword evidence="5" id="KW-0732">Signal</keyword>
<dbReference type="CDD" id="cd02966">
    <property type="entry name" value="TlpA_like_family"/>
    <property type="match status" value="1"/>
</dbReference>
<keyword evidence="2" id="KW-0201">Cytochrome c-type biogenesis</keyword>
<dbReference type="InterPro" id="IPR036249">
    <property type="entry name" value="Thioredoxin-like_sf"/>
</dbReference>
<feature type="chain" id="PRO_5045287844" evidence="5">
    <location>
        <begin position="20"/>
        <end position="384"/>
    </location>
</feature>
<dbReference type="Pfam" id="PF00578">
    <property type="entry name" value="AhpC-TSA"/>
    <property type="match status" value="1"/>
</dbReference>
<evidence type="ECO:0000256" key="3">
    <source>
        <dbReference type="ARBA" id="ARBA00023157"/>
    </source>
</evidence>
<evidence type="ECO:0000256" key="5">
    <source>
        <dbReference type="SAM" id="SignalP"/>
    </source>
</evidence>
<evidence type="ECO:0000313" key="8">
    <source>
        <dbReference type="Proteomes" id="UP000541583"/>
    </source>
</evidence>
<dbReference type="PANTHER" id="PTHR42852:SF6">
    <property type="entry name" value="THIOL:DISULFIDE INTERCHANGE PROTEIN DSBE"/>
    <property type="match status" value="1"/>
</dbReference>
<evidence type="ECO:0000256" key="4">
    <source>
        <dbReference type="ARBA" id="ARBA00023284"/>
    </source>
</evidence>
<feature type="signal peptide" evidence="5">
    <location>
        <begin position="1"/>
        <end position="19"/>
    </location>
</feature>